<accession>A0A9X2J568</accession>
<dbReference type="Pfam" id="PF10117">
    <property type="entry name" value="McrBC"/>
    <property type="match status" value="1"/>
</dbReference>
<comment type="caution">
    <text evidence="1">The sequence shown here is derived from an EMBL/GenBank/DDBJ whole genome shotgun (WGS) entry which is preliminary data.</text>
</comment>
<gene>
    <name evidence="1" type="ORF">MO867_13145</name>
</gene>
<dbReference type="EMBL" id="JALBWM010000056">
    <property type="protein sequence ID" value="MCO1335277.1"/>
    <property type="molecule type" value="Genomic_DNA"/>
</dbReference>
<protein>
    <submittedName>
        <fullName evidence="1">McrC family protein</fullName>
    </submittedName>
</protein>
<organism evidence="1 2">
    <name type="scientific">Microbulbifer okhotskensis</name>
    <dbReference type="NCBI Taxonomy" id="2926617"/>
    <lineage>
        <taxon>Bacteria</taxon>
        <taxon>Pseudomonadati</taxon>
        <taxon>Pseudomonadota</taxon>
        <taxon>Gammaproteobacteria</taxon>
        <taxon>Cellvibrionales</taxon>
        <taxon>Microbulbiferaceae</taxon>
        <taxon>Microbulbifer</taxon>
    </lineage>
</organism>
<dbReference type="Proteomes" id="UP001139028">
    <property type="component" value="Unassembled WGS sequence"/>
</dbReference>
<dbReference type="PANTHER" id="PTHR38733:SF1">
    <property type="entry name" value="TYPE IV METHYL-DIRECTED RESTRICTION ENZYME ECOKMCRBC"/>
    <property type="match status" value="1"/>
</dbReference>
<name>A0A9X2J568_9GAMM</name>
<proteinExistence type="predicted"/>
<dbReference type="InterPro" id="IPR019292">
    <property type="entry name" value="McrC"/>
</dbReference>
<evidence type="ECO:0000313" key="2">
    <source>
        <dbReference type="Proteomes" id="UP001139028"/>
    </source>
</evidence>
<reference evidence="1" key="1">
    <citation type="journal article" date="2022" name="Arch. Microbiol.">
        <title>Microbulbifer okhotskensis sp. nov., isolated from a deep bottom sediment of the Okhotsk Sea.</title>
        <authorList>
            <person name="Romanenko L."/>
            <person name="Kurilenko V."/>
            <person name="Otstavnykh N."/>
            <person name="Velansky P."/>
            <person name="Isaeva M."/>
            <person name="Mikhailov V."/>
        </authorList>
    </citation>
    <scope>NUCLEOTIDE SEQUENCE</scope>
    <source>
        <strain evidence="1">OS29</strain>
    </source>
</reference>
<evidence type="ECO:0000313" key="1">
    <source>
        <dbReference type="EMBL" id="MCO1335277.1"/>
    </source>
</evidence>
<dbReference type="RefSeq" id="WP_252468731.1">
    <property type="nucleotide sequence ID" value="NZ_JALBWM010000056.1"/>
</dbReference>
<dbReference type="AlphaFoldDB" id="A0A9X2J568"/>
<sequence>MIQVREYATLHSDPALSASLDSAQVSAQTLAWLRELGQSQGNRFIRDSGAHSVKLGSYVGFLQSPTGEAIEILPKTHRQLPSANEAQQSRQLLQKMLAISLGISPRCAGPADLQRQPLSLHEWIFSQFLQALSRLLKRGLRSDYQRRAEESRFIRGRLNLARQAQQTPDRATWFHIEHDIFNPAIRENRLLKSALEITLKLCTTADNWRLANSFNHQMAAVPTSRAPLDELPKWRSGRLMQSYEPVKPWCRLILQNLNASFTQGEHRGIALLFPMERLFENYVAHSLRQTLPPSSRLRTHASNQYLLKHRPEGTETDSRWFQLRPDLLLESDTTGKGRPQVAVMDTKWKLLSSRASSSEKYKLSQADLYQLFAYGNYYMDGRGHMALIFPAHGDFCQPLPRFSFSDNLHLWALPFNLHSQQLVAGDWQAYFPGLLRSPKMETLLPQ</sequence>
<dbReference type="PANTHER" id="PTHR38733">
    <property type="entry name" value="PROTEIN MCRC"/>
    <property type="match status" value="1"/>
</dbReference>
<keyword evidence="2" id="KW-1185">Reference proteome</keyword>